<feature type="domain" description="Integrase catalytic" evidence="1">
    <location>
        <begin position="89"/>
        <end position="165"/>
    </location>
</feature>
<comment type="caution">
    <text evidence="2">The sequence shown here is derived from an EMBL/GenBank/DDBJ whole genome shotgun (WGS) entry which is preliminary data.</text>
</comment>
<evidence type="ECO:0000313" key="2">
    <source>
        <dbReference type="EMBL" id="NMH64419.1"/>
    </source>
</evidence>
<dbReference type="PANTHER" id="PTHR47515:SF1">
    <property type="entry name" value="BLR2054 PROTEIN"/>
    <property type="match status" value="1"/>
</dbReference>
<accession>A0A972JJT7</accession>
<dbReference type="Pfam" id="PF00665">
    <property type="entry name" value="rve"/>
    <property type="match status" value="1"/>
</dbReference>
<evidence type="ECO:0000313" key="3">
    <source>
        <dbReference type="Proteomes" id="UP000737113"/>
    </source>
</evidence>
<dbReference type="Pfam" id="PF13276">
    <property type="entry name" value="HTH_21"/>
    <property type="match status" value="1"/>
</dbReference>
<dbReference type="InterPro" id="IPR025948">
    <property type="entry name" value="HTH-like_dom"/>
</dbReference>
<sequence length="165" mass="19265">MSERRAYLLFCISRTATRYVGIFRDDEAVKSRLKELAVRYPRYGYLLLHGLLKAEGLVDNKKRTYRLYTELGLQVRTKQRKKLIRPRIPISLPNGINERWSMGFVSDQLASGRRFRVLNIVDDYSRECIGQLADVSLSGEQVSRFLKQLIAQRQRPQSIVYDRPA</sequence>
<dbReference type="InterPro" id="IPR001584">
    <property type="entry name" value="Integrase_cat-core"/>
</dbReference>
<organism evidence="2 3">
    <name type="scientific">Shewanella salipaludis</name>
    <dbReference type="NCBI Taxonomy" id="2723052"/>
    <lineage>
        <taxon>Bacteria</taxon>
        <taxon>Pseudomonadati</taxon>
        <taxon>Pseudomonadota</taxon>
        <taxon>Gammaproteobacteria</taxon>
        <taxon>Alteromonadales</taxon>
        <taxon>Shewanellaceae</taxon>
        <taxon>Shewanella</taxon>
    </lineage>
</organism>
<dbReference type="SUPFAM" id="SSF53098">
    <property type="entry name" value="Ribonuclease H-like"/>
    <property type="match status" value="1"/>
</dbReference>
<dbReference type="InterPro" id="IPR012337">
    <property type="entry name" value="RNaseH-like_sf"/>
</dbReference>
<dbReference type="Proteomes" id="UP000737113">
    <property type="component" value="Unassembled WGS sequence"/>
</dbReference>
<proteinExistence type="predicted"/>
<protein>
    <submittedName>
        <fullName evidence="2">Transposase family protein</fullName>
    </submittedName>
</protein>
<dbReference type="GO" id="GO:0015074">
    <property type="term" value="P:DNA integration"/>
    <property type="evidence" value="ECO:0007669"/>
    <property type="project" value="InterPro"/>
</dbReference>
<dbReference type="GO" id="GO:0003676">
    <property type="term" value="F:nucleic acid binding"/>
    <property type="evidence" value="ECO:0007669"/>
    <property type="project" value="InterPro"/>
</dbReference>
<evidence type="ECO:0000259" key="1">
    <source>
        <dbReference type="PROSITE" id="PS50994"/>
    </source>
</evidence>
<dbReference type="PANTHER" id="PTHR47515">
    <property type="entry name" value="LOW CALCIUM RESPONSE LOCUS PROTEIN T"/>
    <property type="match status" value="1"/>
</dbReference>
<dbReference type="PROSITE" id="PS50994">
    <property type="entry name" value="INTEGRASE"/>
    <property type="match status" value="1"/>
</dbReference>
<gene>
    <name evidence="2" type="ORF">HC757_04455</name>
</gene>
<dbReference type="AlphaFoldDB" id="A0A972JJT7"/>
<keyword evidence="3" id="KW-1185">Reference proteome</keyword>
<dbReference type="InterPro" id="IPR036397">
    <property type="entry name" value="RNaseH_sf"/>
</dbReference>
<name>A0A972JJT7_9GAMM</name>
<dbReference type="EMBL" id="JAAXYH010000002">
    <property type="protein sequence ID" value="NMH64419.1"/>
    <property type="molecule type" value="Genomic_DNA"/>
</dbReference>
<reference evidence="2" key="1">
    <citation type="submission" date="2020-04" db="EMBL/GenBank/DDBJ databases">
        <title>Description of Shewanella salipaludis sp. nov., isolated from a salt marsh.</title>
        <authorList>
            <person name="Park S."/>
            <person name="Yoon J.-H."/>
        </authorList>
    </citation>
    <scope>NUCLEOTIDE SEQUENCE</scope>
    <source>
        <strain evidence="2">SHSM-M6</strain>
    </source>
</reference>
<dbReference type="Gene3D" id="3.30.420.10">
    <property type="entry name" value="Ribonuclease H-like superfamily/Ribonuclease H"/>
    <property type="match status" value="1"/>
</dbReference>